<feature type="compositionally biased region" description="Polar residues" evidence="7">
    <location>
        <begin position="1564"/>
        <end position="1573"/>
    </location>
</feature>
<dbReference type="SMART" id="SM00060">
    <property type="entry name" value="FN3"/>
    <property type="match status" value="1"/>
</dbReference>
<evidence type="ECO:0000313" key="12">
    <source>
        <dbReference type="Proteomes" id="UP000250275"/>
    </source>
</evidence>
<dbReference type="InterPro" id="IPR036179">
    <property type="entry name" value="Ig-like_dom_sf"/>
</dbReference>
<evidence type="ECO:0000256" key="8">
    <source>
        <dbReference type="SAM" id="Phobius"/>
    </source>
</evidence>
<feature type="domain" description="Ig-like" evidence="9">
    <location>
        <begin position="809"/>
        <end position="896"/>
    </location>
</feature>
<dbReference type="SUPFAM" id="SSF49265">
    <property type="entry name" value="Fibronectin type III"/>
    <property type="match status" value="1"/>
</dbReference>
<feature type="region of interest" description="Disordered" evidence="7">
    <location>
        <begin position="55"/>
        <end position="105"/>
    </location>
</feature>
<keyword evidence="8" id="KW-0812">Transmembrane</keyword>
<evidence type="ECO:0000256" key="6">
    <source>
        <dbReference type="ARBA" id="ARBA00023319"/>
    </source>
</evidence>
<dbReference type="OrthoDB" id="10028801at2759"/>
<evidence type="ECO:0000256" key="7">
    <source>
        <dbReference type="SAM" id="MobiDB-lite"/>
    </source>
</evidence>
<keyword evidence="4" id="KW-1015">Disulfide bond</keyword>
<evidence type="ECO:0000259" key="9">
    <source>
        <dbReference type="PROSITE" id="PS50835"/>
    </source>
</evidence>
<keyword evidence="6" id="KW-0393">Immunoglobulin domain</keyword>
<feature type="compositionally biased region" description="Basic and acidic residues" evidence="7">
    <location>
        <begin position="233"/>
        <end position="242"/>
    </location>
</feature>
<evidence type="ECO:0000256" key="5">
    <source>
        <dbReference type="ARBA" id="ARBA00023180"/>
    </source>
</evidence>
<evidence type="ECO:0000256" key="3">
    <source>
        <dbReference type="ARBA" id="ARBA00023136"/>
    </source>
</evidence>
<dbReference type="GO" id="GO:0009653">
    <property type="term" value="P:anatomical structure morphogenesis"/>
    <property type="evidence" value="ECO:0007669"/>
    <property type="project" value="UniProtKB-ARBA"/>
</dbReference>
<dbReference type="Gene3D" id="2.60.40.10">
    <property type="entry name" value="Immunoglobulins"/>
    <property type="match status" value="10"/>
</dbReference>
<dbReference type="InterPro" id="IPR003599">
    <property type="entry name" value="Ig_sub"/>
</dbReference>
<dbReference type="GO" id="GO:0030154">
    <property type="term" value="P:cell differentiation"/>
    <property type="evidence" value="ECO:0007669"/>
    <property type="project" value="UniProtKB-ARBA"/>
</dbReference>
<dbReference type="PROSITE" id="PS50835">
    <property type="entry name" value="IG_LIKE"/>
    <property type="match status" value="8"/>
</dbReference>
<dbReference type="InterPro" id="IPR036116">
    <property type="entry name" value="FN3_sf"/>
</dbReference>
<dbReference type="InterPro" id="IPR051275">
    <property type="entry name" value="Cell_adhesion_signaling"/>
</dbReference>
<feature type="compositionally biased region" description="Polar residues" evidence="7">
    <location>
        <begin position="209"/>
        <end position="226"/>
    </location>
</feature>
<dbReference type="Proteomes" id="UP000250275">
    <property type="component" value="Unassembled WGS sequence"/>
</dbReference>
<keyword evidence="8" id="KW-1133">Transmembrane helix</keyword>
<feature type="domain" description="Ig-like" evidence="9">
    <location>
        <begin position="137"/>
        <end position="178"/>
    </location>
</feature>
<dbReference type="GO" id="GO:0050839">
    <property type="term" value="F:cell adhesion molecule binding"/>
    <property type="evidence" value="ECO:0007669"/>
    <property type="project" value="TreeGrafter"/>
</dbReference>
<dbReference type="CDD" id="cd00063">
    <property type="entry name" value="FN3"/>
    <property type="match status" value="1"/>
</dbReference>
<organism evidence="11 12">
    <name type="scientific">Eufriesea mexicana</name>
    <dbReference type="NCBI Taxonomy" id="516756"/>
    <lineage>
        <taxon>Eukaryota</taxon>
        <taxon>Metazoa</taxon>
        <taxon>Ecdysozoa</taxon>
        <taxon>Arthropoda</taxon>
        <taxon>Hexapoda</taxon>
        <taxon>Insecta</taxon>
        <taxon>Pterygota</taxon>
        <taxon>Neoptera</taxon>
        <taxon>Endopterygota</taxon>
        <taxon>Hymenoptera</taxon>
        <taxon>Apocrita</taxon>
        <taxon>Aculeata</taxon>
        <taxon>Apoidea</taxon>
        <taxon>Anthophila</taxon>
        <taxon>Apidae</taxon>
        <taxon>Eufriesea</taxon>
    </lineage>
</organism>
<dbReference type="GO" id="GO:0098609">
    <property type="term" value="P:cell-cell adhesion"/>
    <property type="evidence" value="ECO:0007669"/>
    <property type="project" value="TreeGrafter"/>
</dbReference>
<dbReference type="EMBL" id="KQ759878">
    <property type="protein sequence ID" value="OAD62264.1"/>
    <property type="molecule type" value="Genomic_DNA"/>
</dbReference>
<feature type="compositionally biased region" description="Low complexity" evidence="7">
    <location>
        <begin position="1520"/>
        <end position="1534"/>
    </location>
</feature>
<feature type="compositionally biased region" description="Polar residues" evidence="7">
    <location>
        <begin position="96"/>
        <end position="105"/>
    </location>
</feature>
<protein>
    <submittedName>
        <fullName evidence="11">Nephrin</fullName>
    </submittedName>
</protein>
<comment type="subcellular location">
    <subcellularLocation>
        <location evidence="1">Membrane</location>
        <topology evidence="1">Single-pass type I membrane protein</topology>
    </subcellularLocation>
</comment>
<gene>
    <name evidence="11" type="ORF">WN48_07002</name>
</gene>
<feature type="domain" description="Ig-like" evidence="9">
    <location>
        <begin position="611"/>
        <end position="701"/>
    </location>
</feature>
<keyword evidence="3 8" id="KW-0472">Membrane</keyword>
<feature type="domain" description="Ig-like" evidence="9">
    <location>
        <begin position="921"/>
        <end position="992"/>
    </location>
</feature>
<feature type="transmembrane region" description="Helical" evidence="8">
    <location>
        <begin position="1268"/>
        <end position="1293"/>
    </location>
</feature>
<proteinExistence type="predicted"/>
<keyword evidence="2" id="KW-0677">Repeat</keyword>
<dbReference type="SMART" id="SM00409">
    <property type="entry name" value="IG"/>
    <property type="match status" value="8"/>
</dbReference>
<evidence type="ECO:0000256" key="4">
    <source>
        <dbReference type="ARBA" id="ARBA00023157"/>
    </source>
</evidence>
<dbReference type="InterPro" id="IPR013162">
    <property type="entry name" value="CD80_C2-set"/>
</dbReference>
<dbReference type="InterPro" id="IPR013098">
    <property type="entry name" value="Ig_I-set"/>
</dbReference>
<dbReference type="FunFam" id="2.60.40.10:FF:000032">
    <property type="entry name" value="palladin isoform X1"/>
    <property type="match status" value="1"/>
</dbReference>
<dbReference type="FunFam" id="2.60.40.10:FF:000405">
    <property type="entry name" value="nephrin isoform X1"/>
    <property type="match status" value="2"/>
</dbReference>
<dbReference type="Pfam" id="PF07679">
    <property type="entry name" value="I-set"/>
    <property type="match status" value="2"/>
</dbReference>
<accession>A0A310SRF0</accession>
<dbReference type="Pfam" id="PF13927">
    <property type="entry name" value="Ig_3"/>
    <property type="match status" value="2"/>
</dbReference>
<dbReference type="PANTHER" id="PTHR11640">
    <property type="entry name" value="NEPHRIN"/>
    <property type="match status" value="1"/>
</dbReference>
<reference evidence="11 12" key="1">
    <citation type="submission" date="2015-07" db="EMBL/GenBank/DDBJ databases">
        <title>The genome of Eufriesea mexicana.</title>
        <authorList>
            <person name="Pan H."/>
            <person name="Kapheim K."/>
        </authorList>
    </citation>
    <scope>NUCLEOTIDE SEQUENCE [LARGE SCALE GENOMIC DNA]</scope>
    <source>
        <strain evidence="11">0111107269</strain>
        <tissue evidence="11">Whole body</tissue>
    </source>
</reference>
<feature type="transmembrane region" description="Helical" evidence="8">
    <location>
        <begin position="1212"/>
        <end position="1237"/>
    </location>
</feature>
<dbReference type="PROSITE" id="PS50853">
    <property type="entry name" value="FN3"/>
    <property type="match status" value="1"/>
</dbReference>
<feature type="domain" description="Ig-like" evidence="9">
    <location>
        <begin position="708"/>
        <end position="798"/>
    </location>
</feature>
<dbReference type="GO" id="GO:0005886">
    <property type="term" value="C:plasma membrane"/>
    <property type="evidence" value="ECO:0007669"/>
    <property type="project" value="TreeGrafter"/>
</dbReference>
<feature type="domain" description="Ig-like" evidence="9">
    <location>
        <begin position="998"/>
        <end position="1098"/>
    </location>
</feature>
<dbReference type="Pfam" id="PF00041">
    <property type="entry name" value="fn3"/>
    <property type="match status" value="1"/>
</dbReference>
<dbReference type="InterPro" id="IPR003598">
    <property type="entry name" value="Ig_sub2"/>
</dbReference>
<dbReference type="InterPro" id="IPR007110">
    <property type="entry name" value="Ig-like_dom"/>
</dbReference>
<feature type="domain" description="Fibronectin type-III" evidence="10">
    <location>
        <begin position="1103"/>
        <end position="1197"/>
    </location>
</feature>
<dbReference type="Pfam" id="PF08205">
    <property type="entry name" value="C2-set_2"/>
    <property type="match status" value="2"/>
</dbReference>
<feature type="region of interest" description="Disordered" evidence="7">
    <location>
        <begin position="1510"/>
        <end position="1596"/>
    </location>
</feature>
<evidence type="ECO:0000256" key="2">
    <source>
        <dbReference type="ARBA" id="ARBA00022737"/>
    </source>
</evidence>
<feature type="region of interest" description="Disordered" evidence="7">
    <location>
        <begin position="1381"/>
        <end position="1403"/>
    </location>
</feature>
<evidence type="ECO:0000256" key="1">
    <source>
        <dbReference type="ARBA" id="ARBA00004479"/>
    </source>
</evidence>
<dbReference type="CDD" id="cd00096">
    <property type="entry name" value="Ig"/>
    <property type="match status" value="1"/>
</dbReference>
<keyword evidence="12" id="KW-1185">Reference proteome</keyword>
<feature type="domain" description="Ig-like" evidence="9">
    <location>
        <begin position="511"/>
        <end position="606"/>
    </location>
</feature>
<dbReference type="InterPro" id="IPR013783">
    <property type="entry name" value="Ig-like_fold"/>
</dbReference>
<dbReference type="SMART" id="SM00408">
    <property type="entry name" value="IGc2"/>
    <property type="match status" value="6"/>
</dbReference>
<feature type="region of interest" description="Disordered" evidence="7">
    <location>
        <begin position="195"/>
        <end position="245"/>
    </location>
</feature>
<dbReference type="SUPFAM" id="SSF48726">
    <property type="entry name" value="Immunoglobulin"/>
    <property type="match status" value="8"/>
</dbReference>
<dbReference type="InterPro" id="IPR003961">
    <property type="entry name" value="FN3_dom"/>
</dbReference>
<dbReference type="GO" id="GO:0005911">
    <property type="term" value="C:cell-cell junction"/>
    <property type="evidence" value="ECO:0007669"/>
    <property type="project" value="TreeGrafter"/>
</dbReference>
<sequence>MELDRSFATHRGVVVRLPDRNYSCQLIGSARAYPLIYSDSGLLAMFKKNLPPESVMEVKKDPSPLHRSGQKSKATLKLKEETQTTQIADPDADQPFSKNPSITTETRYPATPLLTSFNKRLIPCTWLLKVALAAAPPQKVEISNHPNKKKIDVKVGDSRRLECVVRSAKPAASIVWYRGNVQIKGGDTVITPISIEGGHEDAGPRKRQPTSIVGKNNNNSESNGRTAKTMKGKQKEVEETVRRSSSWIGADKKEQFPNGEIASAERYIDPSGGAWSRYKKEKQRRTDVGERLQKMSAAVAEGWNSRDTRKKEAIMKPGLGIYAFEVRNKVYEGNLQDPNGGMSCECIVTYGDKEVQKPGENKKELLKYDTHGSIVIVPTADDNDMDYTCEANHPAIPIDMPLRATIKLSVFYPPGMPYIEGYTEGETVKRGQQLELTCRSRGGNPPAQIIWYRNNEQVMTMYRTEGSFSENVLSIIAKAQDNNARYRCEVFNIMSVEPMKVHVDLTVFFAPSGVTITGPTEAKAEEQVVITCTTENSNPPADIKWTVDGHNFESNASRTEPAPQGGWITSSNVTFTINRTSRNIVVICDASNVKLTENVVKTHTITVIYPPSKLNITGLEEGTTIDAGTVLKLMCTATSGNPLATLTWYKNDKKVLGTIRTRDHAISSELAILVNASDNNARIRCEAANSATEIPLLKVLVLKINFPPEKVKITREPQNLHAGQEGRIICESSSSNPAAEMSWWKGGIPVQGTKNGTKPGLHGGFLSFVELTLDVTEEMNGELYTCQARNNQMDRSIHDATTLDVLYKPIFSSIEPYELIGMEGEPFVISVSAMGNPNEIRYTWTRDGLPLVSNNRRISVRAATLNITKLDRHDAGTYICEATNDEGTTFYQLNLTVQYSAKIKRTSASGIVYPPRIEAKLFCEVDGSPIGDEYVTWQKVGSNSELSGRYSTSFINKTSYLHIESPDQEDVGEYQCKVNNGIGNVTSEPILFVTNFKPQMLNTPLTRKAAANKGINVQLFCKARGSPLPRFSWTFNGKTLLPNVTEHKYNILHTDLSELISESTLTIFLVTSHDYGKYECRAMNKMGQSSDIIHLDVTSPPDKPSDLEVYNVTHDSVTLMWKRGFDGGLPTSYQIRWREALDYEDRYHYLDVSPGEYKTTITGLSLGTYYVFSVKAINEKGDSGFLPDLVKVQTLREAPPTDVTSSEINSSYIIVIIITVSASVCLLIAAPIVFATLKSKKKAHRSGPNNAENLPDVLLEKGDFTMNYIYTFAATSLIFFIINISIIVLWYIMRKRNKSRINKSQTADMYAPSTVNGDTMTGELSSVSDEKSDVNFDTNDYVDEGRKTAASTYLIDQTMQDFGKGNMEMQVHHQGTLGRRGNHIQPPMSMDSPPQRTTASGTLSGTSLKHPLISLSLFFKATIFFTLMITISKPTYSYSSSIPPNYPNKPALTIYLSTDPSNISTEAPPNDVNFYSVEIDNGRYLGYETNHSPIPVVGDPGSGSYYPSMSPTGHMMSSHVSSGTGTLTRSRTLPRPVPPPDVTVMTAGSKSPIPPSVPPPPTTFARSVSSNAHTHGHPLSTFTPTPAYSDIDGHLV</sequence>
<dbReference type="Pfam" id="PF13895">
    <property type="entry name" value="Ig_2"/>
    <property type="match status" value="1"/>
</dbReference>
<keyword evidence="5" id="KW-0325">Glycoprotein</keyword>
<feature type="domain" description="Ig-like" evidence="9">
    <location>
        <begin position="417"/>
        <end position="506"/>
    </location>
</feature>
<evidence type="ECO:0000259" key="10">
    <source>
        <dbReference type="PROSITE" id="PS50853"/>
    </source>
</evidence>
<dbReference type="PANTHER" id="PTHR11640:SF31">
    <property type="entry name" value="IRREGULAR CHIASM C-ROUGHEST PROTEIN-RELATED"/>
    <property type="match status" value="1"/>
</dbReference>
<name>A0A310SRF0_9HYME</name>
<feature type="compositionally biased region" description="Pro residues" evidence="7">
    <location>
        <begin position="1552"/>
        <end position="1562"/>
    </location>
</feature>
<evidence type="ECO:0000313" key="11">
    <source>
        <dbReference type="EMBL" id="OAD62264.1"/>
    </source>
</evidence>